<comment type="catalytic activity">
    <reaction evidence="19">
        <text>a beta-lactam + H2O = a substituted beta-amino acid</text>
        <dbReference type="Rhea" id="RHEA:20401"/>
        <dbReference type="ChEBI" id="CHEBI:15377"/>
        <dbReference type="ChEBI" id="CHEBI:35627"/>
        <dbReference type="ChEBI" id="CHEBI:140347"/>
        <dbReference type="EC" id="3.5.2.6"/>
    </reaction>
</comment>
<evidence type="ECO:0000256" key="8">
    <source>
        <dbReference type="ARBA" id="ARBA00022670"/>
    </source>
</evidence>
<keyword evidence="8" id="KW-0645">Protease</keyword>
<dbReference type="PANTHER" id="PTHR30627">
    <property type="entry name" value="PEPTIDOGLYCAN D,D-TRANSPEPTIDASE"/>
    <property type="match status" value="1"/>
</dbReference>
<dbReference type="GO" id="GO:0009252">
    <property type="term" value="P:peptidoglycan biosynthetic process"/>
    <property type="evidence" value="ECO:0007669"/>
    <property type="project" value="UniProtKB-KW"/>
</dbReference>
<keyword evidence="16 19" id="KW-0046">Antibiotic resistance</keyword>
<evidence type="ECO:0000256" key="10">
    <source>
        <dbReference type="ARBA" id="ARBA00022729"/>
    </source>
</evidence>
<gene>
    <name evidence="23" type="primary">mrdA</name>
    <name evidence="23" type="ORF">C2E25_01225</name>
</gene>
<dbReference type="SUPFAM" id="SSF56519">
    <property type="entry name" value="Penicillin binding protein dimerisation domain"/>
    <property type="match status" value="1"/>
</dbReference>
<evidence type="ECO:0000256" key="9">
    <source>
        <dbReference type="ARBA" id="ARBA00022692"/>
    </source>
</evidence>
<dbReference type="GO" id="GO:0005886">
    <property type="term" value="C:plasma membrane"/>
    <property type="evidence" value="ECO:0007669"/>
    <property type="project" value="UniProtKB-SubCell"/>
</dbReference>
<evidence type="ECO:0000256" key="12">
    <source>
        <dbReference type="ARBA" id="ARBA00022960"/>
    </source>
</evidence>
<evidence type="ECO:0000256" key="20">
    <source>
        <dbReference type="SAM" id="Phobius"/>
    </source>
</evidence>
<evidence type="ECO:0000256" key="3">
    <source>
        <dbReference type="ARBA" id="ARBA00007898"/>
    </source>
</evidence>
<evidence type="ECO:0000256" key="2">
    <source>
        <dbReference type="ARBA" id="ARBA00004236"/>
    </source>
</evidence>
<accession>A0A2K2HDZ9</accession>
<evidence type="ECO:0000256" key="13">
    <source>
        <dbReference type="ARBA" id="ARBA00022984"/>
    </source>
</evidence>
<dbReference type="GO" id="GO:0017001">
    <property type="term" value="P:antibiotic catabolic process"/>
    <property type="evidence" value="ECO:0007669"/>
    <property type="project" value="InterPro"/>
</dbReference>
<evidence type="ECO:0000256" key="1">
    <source>
        <dbReference type="ARBA" id="ARBA00004167"/>
    </source>
</evidence>
<dbReference type="GO" id="GO:0008360">
    <property type="term" value="P:regulation of cell shape"/>
    <property type="evidence" value="ECO:0007669"/>
    <property type="project" value="UniProtKB-KW"/>
</dbReference>
<evidence type="ECO:0000256" key="5">
    <source>
        <dbReference type="ARBA" id="ARBA00022475"/>
    </source>
</evidence>
<dbReference type="InterPro" id="IPR036138">
    <property type="entry name" value="PBP_dimer_sf"/>
</dbReference>
<dbReference type="Proteomes" id="UP000236340">
    <property type="component" value="Unassembled WGS sequence"/>
</dbReference>
<organism evidence="23 24">
    <name type="scientific">Geothermobacter hydrogeniphilus</name>
    <dbReference type="NCBI Taxonomy" id="1969733"/>
    <lineage>
        <taxon>Bacteria</taxon>
        <taxon>Pseudomonadati</taxon>
        <taxon>Thermodesulfobacteriota</taxon>
        <taxon>Desulfuromonadia</taxon>
        <taxon>Desulfuromonadales</taxon>
        <taxon>Geothermobacteraceae</taxon>
        <taxon>Geothermobacter</taxon>
    </lineage>
</organism>
<evidence type="ECO:0000256" key="14">
    <source>
        <dbReference type="ARBA" id="ARBA00022989"/>
    </source>
</evidence>
<evidence type="ECO:0000256" key="7">
    <source>
        <dbReference type="ARBA" id="ARBA00022645"/>
    </source>
</evidence>
<feature type="domain" description="Penicillin-binding protein dimerisation" evidence="22">
    <location>
        <begin position="60"/>
        <end position="230"/>
    </location>
</feature>
<evidence type="ECO:0000256" key="6">
    <source>
        <dbReference type="ARBA" id="ARBA00022519"/>
    </source>
</evidence>
<protein>
    <recommendedName>
        <fullName evidence="4 19">Beta-lactamase</fullName>
        <ecNumber evidence="4 19">3.5.2.6</ecNumber>
    </recommendedName>
</protein>
<dbReference type="Gene3D" id="3.30.1390.30">
    <property type="entry name" value="Penicillin-binding protein 2a, domain 3"/>
    <property type="match status" value="1"/>
</dbReference>
<dbReference type="InterPro" id="IPR002137">
    <property type="entry name" value="Beta-lactam_class-D_AS"/>
</dbReference>
<evidence type="ECO:0000256" key="4">
    <source>
        <dbReference type="ARBA" id="ARBA00012865"/>
    </source>
</evidence>
<comment type="caution">
    <text evidence="23">The sequence shown here is derived from an EMBL/GenBank/DDBJ whole genome shotgun (WGS) entry which is preliminary data.</text>
</comment>
<comment type="similarity">
    <text evidence="3 19">Belongs to the class-D beta-lactamase family.</text>
</comment>
<dbReference type="OrthoDB" id="9766847at2"/>
<dbReference type="FunFam" id="3.40.710.10:FF:000024">
    <property type="entry name" value="Penicillin-binding protein 2"/>
    <property type="match status" value="1"/>
</dbReference>
<dbReference type="GO" id="GO:0008658">
    <property type="term" value="F:penicillin binding"/>
    <property type="evidence" value="ECO:0007669"/>
    <property type="project" value="InterPro"/>
</dbReference>
<keyword evidence="9 20" id="KW-0812">Transmembrane</keyword>
<dbReference type="Pfam" id="PF03717">
    <property type="entry name" value="PBP_dimer"/>
    <property type="match status" value="1"/>
</dbReference>
<keyword evidence="12" id="KW-0133">Cell shape</keyword>
<dbReference type="InterPro" id="IPR017790">
    <property type="entry name" value="Penicillin-binding_protein_2"/>
</dbReference>
<feature type="domain" description="Penicillin-binding protein transpeptidase" evidence="21">
    <location>
        <begin position="263"/>
        <end position="602"/>
    </location>
</feature>
<keyword evidence="7" id="KW-0121">Carboxypeptidase</keyword>
<dbReference type="GO" id="GO:0071555">
    <property type="term" value="P:cell wall organization"/>
    <property type="evidence" value="ECO:0007669"/>
    <property type="project" value="UniProtKB-KW"/>
</dbReference>
<comment type="subcellular location">
    <subcellularLocation>
        <location evidence="2">Cell membrane</location>
    </subcellularLocation>
    <subcellularLocation>
        <location evidence="1">Membrane</location>
        <topology evidence="1">Single-pass membrane protein</topology>
    </subcellularLocation>
</comment>
<dbReference type="InterPro" id="IPR001460">
    <property type="entry name" value="PCN-bd_Tpept"/>
</dbReference>
<dbReference type="InterPro" id="IPR005311">
    <property type="entry name" value="PBP_dimer"/>
</dbReference>
<keyword evidence="11 19" id="KW-0378">Hydrolase</keyword>
<keyword evidence="17" id="KW-0961">Cell wall biogenesis/degradation</keyword>
<reference evidence="23 24" key="1">
    <citation type="journal article" date="2018" name="Genome Announc.">
        <title>Genome Sequence of Geothermobacter sp. HR-1 Iron Reducer from the Loihi Seamount.</title>
        <authorList>
            <person name="Smith H."/>
            <person name="Abuyen K."/>
            <person name="Tremblay J."/>
            <person name="Savalia P."/>
            <person name="Perez-Rodriguez I."/>
            <person name="Emerson D."/>
            <person name="Tully B."/>
            <person name="Amend J."/>
        </authorList>
    </citation>
    <scope>NUCLEOTIDE SEQUENCE [LARGE SCALE GENOMIC DNA]</scope>
    <source>
        <strain evidence="23 24">HR-1</strain>
    </source>
</reference>
<feature type="modified residue" description="N6-carboxylysine" evidence="18">
    <location>
        <position position="325"/>
    </location>
</feature>
<dbReference type="GO" id="GO:0071972">
    <property type="term" value="F:peptidoglycan L,D-transpeptidase activity"/>
    <property type="evidence" value="ECO:0007669"/>
    <property type="project" value="TreeGrafter"/>
</dbReference>
<dbReference type="GO" id="GO:0009002">
    <property type="term" value="F:serine-type D-Ala-D-Ala carboxypeptidase activity"/>
    <property type="evidence" value="ECO:0007669"/>
    <property type="project" value="InterPro"/>
</dbReference>
<dbReference type="EC" id="3.5.2.6" evidence="4 19"/>
<evidence type="ECO:0000256" key="17">
    <source>
        <dbReference type="ARBA" id="ARBA00023316"/>
    </source>
</evidence>
<keyword evidence="15 20" id="KW-0472">Membrane</keyword>
<dbReference type="Gene3D" id="3.40.710.10">
    <property type="entry name" value="DD-peptidase/beta-lactamase superfamily"/>
    <property type="match status" value="1"/>
</dbReference>
<name>A0A2K2HDZ9_9BACT</name>
<dbReference type="GO" id="GO:0008800">
    <property type="term" value="F:beta-lactamase activity"/>
    <property type="evidence" value="ECO:0007669"/>
    <property type="project" value="UniProtKB-UniRule"/>
</dbReference>
<evidence type="ECO:0000259" key="21">
    <source>
        <dbReference type="Pfam" id="PF00905"/>
    </source>
</evidence>
<dbReference type="SUPFAM" id="SSF56601">
    <property type="entry name" value="beta-lactamase/transpeptidase-like"/>
    <property type="match status" value="1"/>
</dbReference>
<dbReference type="PROSITE" id="PS00337">
    <property type="entry name" value="BETA_LACTAMASE_D"/>
    <property type="match status" value="1"/>
</dbReference>
<evidence type="ECO:0000259" key="22">
    <source>
        <dbReference type="Pfam" id="PF03717"/>
    </source>
</evidence>
<dbReference type="NCBIfam" id="TIGR03423">
    <property type="entry name" value="pbp2_mrdA"/>
    <property type="match status" value="1"/>
</dbReference>
<keyword evidence="13" id="KW-0573">Peptidoglycan synthesis</keyword>
<dbReference type="Pfam" id="PF00905">
    <property type="entry name" value="Transpeptidase"/>
    <property type="match status" value="1"/>
</dbReference>
<dbReference type="InterPro" id="IPR050515">
    <property type="entry name" value="Beta-lactam/transpept"/>
</dbReference>
<sequence length="623" mass="69125">MGLNGGWDKGPQQSRRLLVVSLVALLVFLLLIMRLWYLQVISGQRYSELSEKNRIRYVPLTAPRGPIYDRNGELLIDNRPSFNISVMRQDVDDPEQLLGRLAALLQVPAAELLKRWQAGRRLPPYRPVRLADDVGREKMETVQEHAPELPGVLVEVHPLRAYPNGDLAAHLFGYIGEITEDKLQDLADDGYRSGDFIGKSGLEKELEPYLRGADGERLLEVDVRGKEMRSLRTREPVPGDKVYLTIDRELQRATEKAFGDQAGAAVALDVASGEILAMASRPSFDPEQFARGISPQEWKALLNNPRHPLQNKALRGQYPPGSTFKIVTALAALEAGVATPRTTVDDEGAIELGRRVFRCWKKGGHGRTNLKKALRESCDVWFYRVALDLGIDKLSEMAFALGLGRPTGVLLEGEKSGLIPTRDWKHRRFNERWYDGETVIAAIGQGYDLATPLQLAVMTAAVANGGKVMRPQILKRIEDMSGQDVLVQEPEQIRAVALSPKNLAAVRKGLEAVVNEPHGTGWRSKLSGIRVAGKTGTAQVVRRKSTEEEELQTGKDKTPYRFRDHALFVAYAPADNPQIAVAVVVEHGRHGSTSAAPIAREMFRSYFHIEDLPQVDGPGYLGD</sequence>
<proteinExistence type="inferred from homology"/>
<evidence type="ECO:0000256" key="15">
    <source>
        <dbReference type="ARBA" id="ARBA00023136"/>
    </source>
</evidence>
<dbReference type="RefSeq" id="WP_103114000.1">
    <property type="nucleotide sequence ID" value="NZ_PPFX01000002.1"/>
</dbReference>
<dbReference type="GO" id="GO:0046677">
    <property type="term" value="P:response to antibiotic"/>
    <property type="evidence" value="ECO:0007669"/>
    <property type="project" value="UniProtKB-UniRule"/>
</dbReference>
<evidence type="ECO:0000256" key="11">
    <source>
        <dbReference type="ARBA" id="ARBA00022801"/>
    </source>
</evidence>
<dbReference type="Gene3D" id="3.90.1310.10">
    <property type="entry name" value="Penicillin-binding protein 2a (Domain 2)"/>
    <property type="match status" value="1"/>
</dbReference>
<evidence type="ECO:0000313" key="24">
    <source>
        <dbReference type="Proteomes" id="UP000236340"/>
    </source>
</evidence>
<evidence type="ECO:0000313" key="23">
    <source>
        <dbReference type="EMBL" id="PNU21514.1"/>
    </source>
</evidence>
<dbReference type="AlphaFoldDB" id="A0A2K2HDZ9"/>
<feature type="active site" description="Acyl-ester intermediate" evidence="18">
    <location>
        <position position="322"/>
    </location>
</feature>
<keyword evidence="6" id="KW-0997">Cell inner membrane</keyword>
<keyword evidence="10" id="KW-0732">Signal</keyword>
<keyword evidence="5" id="KW-1003">Cell membrane</keyword>
<evidence type="ECO:0000256" key="16">
    <source>
        <dbReference type="ARBA" id="ARBA00023251"/>
    </source>
</evidence>
<evidence type="ECO:0000256" key="18">
    <source>
        <dbReference type="PIRSR" id="PIRSR602137-50"/>
    </source>
</evidence>
<dbReference type="PANTHER" id="PTHR30627:SF2">
    <property type="entry name" value="PEPTIDOGLYCAN D,D-TRANSPEPTIDASE MRDA"/>
    <property type="match status" value="1"/>
</dbReference>
<dbReference type="GO" id="GO:0006508">
    <property type="term" value="P:proteolysis"/>
    <property type="evidence" value="ECO:0007669"/>
    <property type="project" value="UniProtKB-KW"/>
</dbReference>
<dbReference type="EMBL" id="PPFX01000002">
    <property type="protein sequence ID" value="PNU21514.1"/>
    <property type="molecule type" value="Genomic_DNA"/>
</dbReference>
<keyword evidence="14 20" id="KW-1133">Transmembrane helix</keyword>
<feature type="transmembrane region" description="Helical" evidence="20">
    <location>
        <begin position="17"/>
        <end position="37"/>
    </location>
</feature>
<evidence type="ECO:0000256" key="19">
    <source>
        <dbReference type="RuleBase" id="RU361140"/>
    </source>
</evidence>
<dbReference type="InterPro" id="IPR012338">
    <property type="entry name" value="Beta-lactam/transpept-like"/>
</dbReference>